<dbReference type="InterPro" id="IPR001279">
    <property type="entry name" value="Metallo-B-lactamas"/>
</dbReference>
<dbReference type="CDD" id="cd16278">
    <property type="entry name" value="metallo-hydrolase-like_MBL-fold"/>
    <property type="match status" value="1"/>
</dbReference>
<dbReference type="SMART" id="SM00849">
    <property type="entry name" value="Lactamase_B"/>
    <property type="match status" value="1"/>
</dbReference>
<dbReference type="Gene3D" id="1.10.10.10">
    <property type="entry name" value="Winged helix-like DNA-binding domain superfamily/Winged helix DNA-binding domain"/>
    <property type="match status" value="1"/>
</dbReference>
<dbReference type="InterPro" id="IPR036866">
    <property type="entry name" value="RibonucZ/Hydroxyglut_hydro"/>
</dbReference>
<sequence length="289" mass="30091">MPRPDPIAPGIARLRAANPSPMTGEGTNTYLVGEDSVAVIDPGPAAPAHLDAIEEALKGRVLSHILVTHAHLDHSALAPELARRHGAPVLAFGDAEAGRAPHMAALAGIGGGEGVDTGFAPDLTLADGDVVRGQGWEIEALHTPGHMGGHLSFLLGGVAFSGDHVMGWASSLVSPPDGDMGAYVASLHRLRARAPKRLLPGHGAPVEDPAARIDWLIAHRAGREAQIRAALVRGEADAARIARAIYRDIPQVLMPAAERSVLAHLVDLERKGEVETDDAPGPAAIFRSV</sequence>
<name>A0A4R6A5K1_9RHOB</name>
<dbReference type="EMBL" id="SNAA01000014">
    <property type="protein sequence ID" value="TDL78125.1"/>
    <property type="molecule type" value="Genomic_DNA"/>
</dbReference>
<protein>
    <submittedName>
        <fullName evidence="2">MBL fold metallo-hydrolase</fullName>
    </submittedName>
</protein>
<accession>A0A4R6A5K1</accession>
<dbReference type="Pfam" id="PF00753">
    <property type="entry name" value="Lactamase_B"/>
    <property type="match status" value="1"/>
</dbReference>
<keyword evidence="3" id="KW-1185">Reference proteome</keyword>
<feature type="domain" description="Metallo-beta-lactamase" evidence="1">
    <location>
        <begin position="26"/>
        <end position="202"/>
    </location>
</feature>
<comment type="caution">
    <text evidence="2">The sequence shown here is derived from an EMBL/GenBank/DDBJ whole genome shotgun (WGS) entry which is preliminary data.</text>
</comment>
<gene>
    <name evidence="2" type="ORF">E2L08_12565</name>
</gene>
<dbReference type="InterPro" id="IPR050662">
    <property type="entry name" value="Sec-metab_biosynth-thioest"/>
</dbReference>
<dbReference type="PANTHER" id="PTHR23131:SF0">
    <property type="entry name" value="ENDORIBONUCLEASE LACTB2"/>
    <property type="match status" value="1"/>
</dbReference>
<dbReference type="Gene3D" id="3.60.15.10">
    <property type="entry name" value="Ribonuclease Z/Hydroxyacylglutathione hydrolase-like"/>
    <property type="match status" value="1"/>
</dbReference>
<dbReference type="InterPro" id="IPR036388">
    <property type="entry name" value="WH-like_DNA-bd_sf"/>
</dbReference>
<dbReference type="PANTHER" id="PTHR23131">
    <property type="entry name" value="ENDORIBONUCLEASE LACTB2"/>
    <property type="match status" value="1"/>
</dbReference>
<dbReference type="InterPro" id="IPR041516">
    <property type="entry name" value="LACTB2_WH"/>
</dbReference>
<dbReference type="AlphaFoldDB" id="A0A4R6A5K1"/>
<reference evidence="2 3" key="1">
    <citation type="submission" date="2019-03" db="EMBL/GenBank/DDBJ databases">
        <title>Primorskyibacter sp. SS33 isolated from sediments.</title>
        <authorList>
            <person name="Xunke S."/>
        </authorList>
    </citation>
    <scope>NUCLEOTIDE SEQUENCE [LARGE SCALE GENOMIC DNA]</scope>
    <source>
        <strain evidence="2 3">SS33</strain>
    </source>
</reference>
<dbReference type="OrthoDB" id="9788263at2"/>
<evidence type="ECO:0000259" key="1">
    <source>
        <dbReference type="SMART" id="SM00849"/>
    </source>
</evidence>
<dbReference type="RefSeq" id="WP_133397444.1">
    <property type="nucleotide sequence ID" value="NZ_SNAA01000014.1"/>
</dbReference>
<organism evidence="2 3">
    <name type="scientific">Palleronia sediminis</name>
    <dbReference type="NCBI Taxonomy" id="2547833"/>
    <lineage>
        <taxon>Bacteria</taxon>
        <taxon>Pseudomonadati</taxon>
        <taxon>Pseudomonadota</taxon>
        <taxon>Alphaproteobacteria</taxon>
        <taxon>Rhodobacterales</taxon>
        <taxon>Roseobacteraceae</taxon>
        <taxon>Palleronia</taxon>
    </lineage>
</organism>
<keyword evidence="2" id="KW-0378">Hydrolase</keyword>
<evidence type="ECO:0000313" key="3">
    <source>
        <dbReference type="Proteomes" id="UP000295701"/>
    </source>
</evidence>
<dbReference type="Proteomes" id="UP000295701">
    <property type="component" value="Unassembled WGS sequence"/>
</dbReference>
<dbReference type="Pfam" id="PF17778">
    <property type="entry name" value="WHD_BLACT"/>
    <property type="match status" value="1"/>
</dbReference>
<dbReference type="SUPFAM" id="SSF56281">
    <property type="entry name" value="Metallo-hydrolase/oxidoreductase"/>
    <property type="match status" value="1"/>
</dbReference>
<evidence type="ECO:0000313" key="2">
    <source>
        <dbReference type="EMBL" id="TDL78125.1"/>
    </source>
</evidence>
<proteinExistence type="predicted"/>
<dbReference type="GO" id="GO:0016787">
    <property type="term" value="F:hydrolase activity"/>
    <property type="evidence" value="ECO:0007669"/>
    <property type="project" value="UniProtKB-KW"/>
</dbReference>